<evidence type="ECO:0000313" key="1">
    <source>
        <dbReference type="EMBL" id="QHU08225.1"/>
    </source>
</evidence>
<protein>
    <submittedName>
        <fullName evidence="1">Uncharacterized protein</fullName>
    </submittedName>
</protein>
<accession>A0A6C0JR31</accession>
<sequence length="303" mass="36556">MMKFYDYLFFGEEGMMDVWLRQQTKEPDYENARTTLDDYFNTCVEMTGKPLLSWPKMQKFRKQMYAMTTYQVKIMYKGKEYTGKIEKRLLITTTGKYIPLYELENLYQLGTHFWLDEPHKEKQTKKSSSTKQLLQQIYKKQKASQLEQGVFSQYVEYMNDESKREFLNKVLNGDREYFAKFVNTDLEDFADEVFTEKLQGDTRKKQTDMYKLLDEYDHGISHQNLLLLYKGVIMRLRTLPKDERRQVYTTLFNMSLGEFDKAEIMQKRDMLFTHFVDWLRTLETPKLQSFIDDVFDKDTKKVF</sequence>
<organism evidence="1">
    <name type="scientific">viral metagenome</name>
    <dbReference type="NCBI Taxonomy" id="1070528"/>
    <lineage>
        <taxon>unclassified sequences</taxon>
        <taxon>metagenomes</taxon>
        <taxon>organismal metagenomes</taxon>
    </lineage>
</organism>
<name>A0A6C0JR31_9ZZZZ</name>
<dbReference type="AlphaFoldDB" id="A0A6C0JR31"/>
<proteinExistence type="predicted"/>
<reference evidence="1" key="1">
    <citation type="journal article" date="2020" name="Nature">
        <title>Giant virus diversity and host interactions through global metagenomics.</title>
        <authorList>
            <person name="Schulz F."/>
            <person name="Roux S."/>
            <person name="Paez-Espino D."/>
            <person name="Jungbluth S."/>
            <person name="Walsh D.A."/>
            <person name="Denef V.J."/>
            <person name="McMahon K.D."/>
            <person name="Konstantinidis K.T."/>
            <person name="Eloe-Fadrosh E.A."/>
            <person name="Kyrpides N.C."/>
            <person name="Woyke T."/>
        </authorList>
    </citation>
    <scope>NUCLEOTIDE SEQUENCE</scope>
    <source>
        <strain evidence="1">GVMAG-S-1062768-28</strain>
    </source>
</reference>
<dbReference type="EMBL" id="MN740695">
    <property type="protein sequence ID" value="QHU08225.1"/>
    <property type="molecule type" value="Genomic_DNA"/>
</dbReference>